<dbReference type="EMBL" id="WIGO01000008">
    <property type="protein sequence ID" value="KAF6840272.1"/>
    <property type="molecule type" value="Genomic_DNA"/>
</dbReference>
<comment type="caution">
    <text evidence="2">The sequence shown here is derived from an EMBL/GenBank/DDBJ whole genome shotgun (WGS) entry which is preliminary data.</text>
</comment>
<evidence type="ECO:0000313" key="3">
    <source>
        <dbReference type="Proteomes" id="UP000654918"/>
    </source>
</evidence>
<proteinExistence type="predicted"/>
<reference evidence="2" key="1">
    <citation type="journal article" date="2020" name="Phytopathology">
        <title>Genome Sequence Resources of Colletotrichum truncatum, C. plurivorum, C. musicola, and C. sojae: Four Species Pathogenic to Soybean (Glycine max).</title>
        <authorList>
            <person name="Rogerio F."/>
            <person name="Boufleur T.R."/>
            <person name="Ciampi-Guillardi M."/>
            <person name="Sukno S.A."/>
            <person name="Thon M.R."/>
            <person name="Massola Junior N.S."/>
            <person name="Baroncelli R."/>
        </authorList>
    </citation>
    <scope>NUCLEOTIDE SEQUENCE</scope>
    <source>
        <strain evidence="2">LFN00145</strain>
    </source>
</reference>
<protein>
    <submittedName>
        <fullName evidence="2">Uncharacterized protein</fullName>
    </submittedName>
</protein>
<name>A0A8H6NPM8_9PEZI</name>
<accession>A0A8H6NPM8</accession>
<dbReference type="AlphaFoldDB" id="A0A8H6NPM8"/>
<dbReference type="Proteomes" id="UP000654918">
    <property type="component" value="Unassembled WGS sequence"/>
</dbReference>
<evidence type="ECO:0000313" key="2">
    <source>
        <dbReference type="EMBL" id="KAF6840272.1"/>
    </source>
</evidence>
<organism evidence="2 3">
    <name type="scientific">Colletotrichum plurivorum</name>
    <dbReference type="NCBI Taxonomy" id="2175906"/>
    <lineage>
        <taxon>Eukaryota</taxon>
        <taxon>Fungi</taxon>
        <taxon>Dikarya</taxon>
        <taxon>Ascomycota</taxon>
        <taxon>Pezizomycotina</taxon>
        <taxon>Sordariomycetes</taxon>
        <taxon>Hypocreomycetidae</taxon>
        <taxon>Glomerellales</taxon>
        <taxon>Glomerellaceae</taxon>
        <taxon>Colletotrichum</taxon>
        <taxon>Colletotrichum orchidearum species complex</taxon>
    </lineage>
</organism>
<evidence type="ECO:0000256" key="1">
    <source>
        <dbReference type="SAM" id="MobiDB-lite"/>
    </source>
</evidence>
<keyword evidence="3" id="KW-1185">Reference proteome</keyword>
<feature type="region of interest" description="Disordered" evidence="1">
    <location>
        <begin position="1"/>
        <end position="28"/>
    </location>
</feature>
<sequence length="78" mass="8428">MVSFVEGKTSLQRAVPMARNPNGCPQEMKAIRDAPSGWAGRGDDSQRRNDDAIGREFLGGIPVSSATLARERDLISLV</sequence>
<gene>
    <name evidence="2" type="ORF">CPLU01_01296</name>
</gene>